<evidence type="ECO:0000256" key="2">
    <source>
        <dbReference type="ARBA" id="ARBA00022801"/>
    </source>
</evidence>
<dbReference type="GO" id="GO:0004553">
    <property type="term" value="F:hydrolase activity, hydrolyzing O-glycosyl compounds"/>
    <property type="evidence" value="ECO:0007669"/>
    <property type="project" value="InterPro"/>
</dbReference>
<dbReference type="Gene3D" id="3.20.20.300">
    <property type="entry name" value="Glycoside hydrolase, family 3, N-terminal domain"/>
    <property type="match status" value="1"/>
</dbReference>
<accession>A0A2B7XQN2</accession>
<evidence type="ECO:0000256" key="6">
    <source>
        <dbReference type="SAM" id="SignalP"/>
    </source>
</evidence>
<dbReference type="OrthoDB" id="416222at2759"/>
<gene>
    <name evidence="8" type="ORF">AJ79_04990</name>
</gene>
<evidence type="ECO:0000256" key="5">
    <source>
        <dbReference type="SAM" id="MobiDB-lite"/>
    </source>
</evidence>
<evidence type="ECO:0000313" key="8">
    <source>
        <dbReference type="EMBL" id="PGH11255.1"/>
    </source>
</evidence>
<feature type="region of interest" description="Disordered" evidence="5">
    <location>
        <begin position="104"/>
        <end position="130"/>
    </location>
</feature>
<name>A0A2B7XQN2_9EURO</name>
<protein>
    <recommendedName>
        <fullName evidence="7">Glycoside hydrolase family 3 N-terminal domain-containing protein</fullName>
    </recommendedName>
</protein>
<keyword evidence="6" id="KW-0732">Signal</keyword>
<dbReference type="GO" id="GO:0009254">
    <property type="term" value="P:peptidoglycan turnover"/>
    <property type="evidence" value="ECO:0007669"/>
    <property type="project" value="TreeGrafter"/>
</dbReference>
<evidence type="ECO:0000256" key="1">
    <source>
        <dbReference type="ARBA" id="ARBA00005336"/>
    </source>
</evidence>
<evidence type="ECO:0000256" key="4">
    <source>
        <dbReference type="ARBA" id="ARBA00023295"/>
    </source>
</evidence>
<dbReference type="GO" id="GO:0005975">
    <property type="term" value="P:carbohydrate metabolic process"/>
    <property type="evidence" value="ECO:0007669"/>
    <property type="project" value="InterPro"/>
</dbReference>
<keyword evidence="4" id="KW-0326">Glycosidase</keyword>
<dbReference type="Pfam" id="PF00933">
    <property type="entry name" value="Glyco_hydro_3"/>
    <property type="match status" value="1"/>
</dbReference>
<evidence type="ECO:0000256" key="3">
    <source>
        <dbReference type="ARBA" id="ARBA00023180"/>
    </source>
</evidence>
<dbReference type="InterPro" id="IPR050226">
    <property type="entry name" value="NagZ_Beta-hexosaminidase"/>
</dbReference>
<sequence>MKLTTSLIAAILPALAWAKADPANDEDLAIQAAKHVIYSYEGLTPPAHLLDLTRQGKVGGIITFGENVDENLGNVIQEFQTAYAESPAYFGSPLLIMTDQEGGKVRRLPGGPGDPAKVTGQAPDPKAAGAEAGETAASVLKSYLNNCNLAPVLDVYRTADNFLDKVGRSYGNTSELVSACATAFIVAQEGAGVIATAKHFPGLGAAGDENTDLQPVTIDIPLDELRSTDEVPYEKAIAAKVDMVMMSWAIYPALDAERPAGLSKAWVQDELRERLGFKGVTVTDALEAVSLERFGDDAQRGLLAGQAGVDLLLASGRNATQGEAVLNALVQGLKDGSLSKREFDAGTKRIDKLRKKLEF</sequence>
<dbReference type="Proteomes" id="UP000223968">
    <property type="component" value="Unassembled WGS sequence"/>
</dbReference>
<dbReference type="STRING" id="1447875.A0A2B7XQN2"/>
<feature type="chain" id="PRO_5013038639" description="Glycoside hydrolase family 3 N-terminal domain-containing protein" evidence="6">
    <location>
        <begin position="19"/>
        <end position="359"/>
    </location>
</feature>
<organism evidence="8 9">
    <name type="scientific">Helicocarpus griseus UAMH5409</name>
    <dbReference type="NCBI Taxonomy" id="1447875"/>
    <lineage>
        <taxon>Eukaryota</taxon>
        <taxon>Fungi</taxon>
        <taxon>Dikarya</taxon>
        <taxon>Ascomycota</taxon>
        <taxon>Pezizomycotina</taxon>
        <taxon>Eurotiomycetes</taxon>
        <taxon>Eurotiomycetidae</taxon>
        <taxon>Onygenales</taxon>
        <taxon>Ajellomycetaceae</taxon>
        <taxon>Helicocarpus</taxon>
    </lineage>
</organism>
<dbReference type="SUPFAM" id="SSF51445">
    <property type="entry name" value="(Trans)glycosidases"/>
    <property type="match status" value="1"/>
</dbReference>
<dbReference type="AlphaFoldDB" id="A0A2B7XQN2"/>
<proteinExistence type="inferred from homology"/>
<feature type="domain" description="Glycoside hydrolase family 3 N-terminal" evidence="7">
    <location>
        <begin position="54"/>
        <end position="352"/>
    </location>
</feature>
<dbReference type="PANTHER" id="PTHR30480">
    <property type="entry name" value="BETA-HEXOSAMINIDASE-RELATED"/>
    <property type="match status" value="1"/>
</dbReference>
<dbReference type="EMBL" id="PDNB01000075">
    <property type="protein sequence ID" value="PGH11255.1"/>
    <property type="molecule type" value="Genomic_DNA"/>
</dbReference>
<keyword evidence="9" id="KW-1185">Reference proteome</keyword>
<dbReference type="InterPro" id="IPR036962">
    <property type="entry name" value="Glyco_hydro_3_N_sf"/>
</dbReference>
<comment type="caution">
    <text evidence="8">The sequence shown here is derived from an EMBL/GenBank/DDBJ whole genome shotgun (WGS) entry which is preliminary data.</text>
</comment>
<dbReference type="InterPro" id="IPR017853">
    <property type="entry name" value="GH"/>
</dbReference>
<dbReference type="InterPro" id="IPR001764">
    <property type="entry name" value="Glyco_hydro_3_N"/>
</dbReference>
<dbReference type="PANTHER" id="PTHR30480:SF14">
    <property type="entry name" value="HYDROLASE, PUTATIVE (AFU_ORTHOLOGUE AFUA_4G13770)-RELATED"/>
    <property type="match status" value="1"/>
</dbReference>
<comment type="similarity">
    <text evidence="1">Belongs to the glycosyl hydrolase 3 family.</text>
</comment>
<evidence type="ECO:0000313" key="9">
    <source>
        <dbReference type="Proteomes" id="UP000223968"/>
    </source>
</evidence>
<evidence type="ECO:0000259" key="7">
    <source>
        <dbReference type="Pfam" id="PF00933"/>
    </source>
</evidence>
<reference evidence="8 9" key="1">
    <citation type="submission" date="2017-10" db="EMBL/GenBank/DDBJ databases">
        <title>Comparative genomics in systemic dimorphic fungi from Ajellomycetaceae.</title>
        <authorList>
            <person name="Munoz J.F."/>
            <person name="Mcewen J.G."/>
            <person name="Clay O.K."/>
            <person name="Cuomo C.A."/>
        </authorList>
    </citation>
    <scope>NUCLEOTIDE SEQUENCE [LARGE SCALE GENOMIC DNA]</scope>
    <source>
        <strain evidence="8 9">UAMH5409</strain>
    </source>
</reference>
<keyword evidence="2" id="KW-0378">Hydrolase</keyword>
<keyword evidence="3" id="KW-0325">Glycoprotein</keyword>
<feature type="signal peptide" evidence="6">
    <location>
        <begin position="1"/>
        <end position="18"/>
    </location>
</feature>